<feature type="signal peptide" evidence="1">
    <location>
        <begin position="1"/>
        <end position="21"/>
    </location>
</feature>
<name>A0A9P2LDP7_ACIBA</name>
<dbReference type="InterPro" id="IPR026950">
    <property type="entry name" value="Caps_assemb_Wzi"/>
</dbReference>
<accession>A0A9P2LDP7</accession>
<dbReference type="EMBL" id="AAYLMQ010000059">
    <property type="protein sequence ID" value="EGY2379020.1"/>
    <property type="molecule type" value="Genomic_DNA"/>
</dbReference>
<proteinExistence type="predicted"/>
<organism evidence="2">
    <name type="scientific">Acinetobacter baumannii</name>
    <dbReference type="NCBI Taxonomy" id="470"/>
    <lineage>
        <taxon>Bacteria</taxon>
        <taxon>Pseudomonadati</taxon>
        <taxon>Pseudomonadota</taxon>
        <taxon>Gammaproteobacteria</taxon>
        <taxon>Moraxellales</taxon>
        <taxon>Moraxellaceae</taxon>
        <taxon>Acinetobacter</taxon>
        <taxon>Acinetobacter calcoaceticus/baumannii complex</taxon>
    </lineage>
</organism>
<reference evidence="2" key="1">
    <citation type="submission" date="2020-12" db="EMBL/GenBank/DDBJ databases">
        <authorList>
            <consortium name="Clinical and Environmental Microbiology Branch: Whole genome sequencing antimicrobial resistance pathogens in the healthcare setting"/>
        </authorList>
    </citation>
    <scope>NUCLEOTIDE SEQUENCE</scope>
    <source>
        <strain evidence="2">2018HL-00813</strain>
    </source>
</reference>
<dbReference type="RefSeq" id="WP_064192217.1">
    <property type="nucleotide sequence ID" value="NZ_CAJHFX010000003.1"/>
</dbReference>
<evidence type="ECO:0000313" key="2">
    <source>
        <dbReference type="EMBL" id="EGY2379020.1"/>
    </source>
</evidence>
<dbReference type="AlphaFoldDB" id="A0A9P2LDP7"/>
<feature type="chain" id="PRO_5040344381" evidence="1">
    <location>
        <begin position="22"/>
        <end position="485"/>
    </location>
</feature>
<keyword evidence="1" id="KW-0732">Signal</keyword>
<sequence length="485" mass="53280">MFLRKTLSIALLATASSAVFAQGLVLNNDDLRTDLNWLNQQGVINISTSTWPLSGDEIQRALSQAKVTHPAQQKVINSVLNALKADNDTVKVGAFAETDIKNIPQAFGDNQKSQYQGSLEFNAGGENWDAKIRVNAEKDPQIDSGHDVNVEGSYVAGKLWNQWIVAGQIPTWWGPGHDGSLIRGDASRPVYGVTMQRAVQDAFENKWLSWIGPWQYQLFAGQLDDYKAVPHAKLLGMRVTARPVPALEIGASRAIQIGGDGQPDSFKAYWNAVIGKDNGCTENSCVGEDNASNQLAGFDVRLQLQPLFNIPVSVYGQYIGEDEAGGLPSKKMYLAGADYSSMINNMPYQIYAEWADTRTNGDVRGISYNHHQYTDGYYQHGFPLGHAIGGDGQMYSVGGDIRFDVMNRLSGRAMVVKVNQSNLTINKAFPKDDEIKALDLTWTHYIKPDLPLKINGWVSDSDLEGNDAGASIGVEIPLERKMFGF</sequence>
<comment type="caution">
    <text evidence="2">The sequence shown here is derived from an EMBL/GenBank/DDBJ whole genome shotgun (WGS) entry which is preliminary data.</text>
</comment>
<gene>
    <name evidence="2" type="ORF">JHZ39_003452</name>
</gene>
<dbReference type="Pfam" id="PF14052">
    <property type="entry name" value="Caps_assemb_Wzi"/>
    <property type="match status" value="1"/>
</dbReference>
<dbReference type="InterPro" id="IPR038636">
    <property type="entry name" value="Wzi_sf"/>
</dbReference>
<protein>
    <submittedName>
        <fullName evidence="2">Capsule assembly Wzi family protein</fullName>
    </submittedName>
</protein>
<evidence type="ECO:0000256" key="1">
    <source>
        <dbReference type="SAM" id="SignalP"/>
    </source>
</evidence>
<dbReference type="Gene3D" id="2.40.160.130">
    <property type="entry name" value="Capsule assembly protein Wzi"/>
    <property type="match status" value="1"/>
</dbReference>